<sequence length="91" mass="9549">MTPGSSAGRVGMEHLDLNSEVQPFRGIDPTRSSMGLKIRRLPTRGNLPFTDEADLAPPPPPPPTPARREVAPRLVVGHSKVRAGGGSAFGG</sequence>
<keyword evidence="3" id="KW-1185">Reference proteome</keyword>
<dbReference type="AlphaFoldDB" id="A0A3L6SQ36"/>
<evidence type="ECO:0000313" key="3">
    <source>
        <dbReference type="Proteomes" id="UP000275267"/>
    </source>
</evidence>
<evidence type="ECO:0000256" key="1">
    <source>
        <dbReference type="SAM" id="MobiDB-lite"/>
    </source>
</evidence>
<name>A0A3L6SQ36_PANMI</name>
<evidence type="ECO:0000313" key="2">
    <source>
        <dbReference type="EMBL" id="RLN24781.1"/>
    </source>
</evidence>
<accession>A0A3L6SQ36</accession>
<dbReference type="EMBL" id="PQIB02000004">
    <property type="protein sequence ID" value="RLN24781.1"/>
    <property type="molecule type" value="Genomic_DNA"/>
</dbReference>
<dbReference type="Proteomes" id="UP000275267">
    <property type="component" value="Unassembled WGS sequence"/>
</dbReference>
<protein>
    <submittedName>
        <fullName evidence="2">Uncharacterized protein</fullName>
    </submittedName>
</protein>
<organism evidence="2 3">
    <name type="scientific">Panicum miliaceum</name>
    <name type="common">Proso millet</name>
    <name type="synonym">Broomcorn millet</name>
    <dbReference type="NCBI Taxonomy" id="4540"/>
    <lineage>
        <taxon>Eukaryota</taxon>
        <taxon>Viridiplantae</taxon>
        <taxon>Streptophyta</taxon>
        <taxon>Embryophyta</taxon>
        <taxon>Tracheophyta</taxon>
        <taxon>Spermatophyta</taxon>
        <taxon>Magnoliopsida</taxon>
        <taxon>Liliopsida</taxon>
        <taxon>Poales</taxon>
        <taxon>Poaceae</taxon>
        <taxon>PACMAD clade</taxon>
        <taxon>Panicoideae</taxon>
        <taxon>Panicodae</taxon>
        <taxon>Paniceae</taxon>
        <taxon>Panicinae</taxon>
        <taxon>Panicum</taxon>
        <taxon>Panicum sect. Panicum</taxon>
    </lineage>
</organism>
<proteinExistence type="predicted"/>
<gene>
    <name evidence="2" type="ORF">C2845_PM07G38870</name>
</gene>
<comment type="caution">
    <text evidence="2">The sequence shown here is derived from an EMBL/GenBank/DDBJ whole genome shotgun (WGS) entry which is preliminary data.</text>
</comment>
<feature type="compositionally biased region" description="Pro residues" evidence="1">
    <location>
        <begin position="56"/>
        <end position="65"/>
    </location>
</feature>
<feature type="region of interest" description="Disordered" evidence="1">
    <location>
        <begin position="1"/>
        <end position="69"/>
    </location>
</feature>
<reference evidence="3" key="1">
    <citation type="journal article" date="2019" name="Nat. Commun.">
        <title>The genome of broomcorn millet.</title>
        <authorList>
            <person name="Zou C."/>
            <person name="Miki D."/>
            <person name="Li D."/>
            <person name="Tang Q."/>
            <person name="Xiao L."/>
            <person name="Rajput S."/>
            <person name="Deng P."/>
            <person name="Jia W."/>
            <person name="Huang R."/>
            <person name="Zhang M."/>
            <person name="Sun Y."/>
            <person name="Hu J."/>
            <person name="Fu X."/>
            <person name="Schnable P.S."/>
            <person name="Li F."/>
            <person name="Zhang H."/>
            <person name="Feng B."/>
            <person name="Zhu X."/>
            <person name="Liu R."/>
            <person name="Schnable J.C."/>
            <person name="Zhu J.-K."/>
            <person name="Zhang H."/>
        </authorList>
    </citation>
    <scope>NUCLEOTIDE SEQUENCE [LARGE SCALE GENOMIC DNA]</scope>
</reference>